<dbReference type="Proteomes" id="UP000677803">
    <property type="component" value="Unassembled WGS sequence"/>
</dbReference>
<dbReference type="Gene3D" id="3.10.20.90">
    <property type="entry name" value="Phosphatidylinositol 3-kinase Catalytic Subunit, Chain A, domain 1"/>
    <property type="match status" value="1"/>
</dbReference>
<dbReference type="SUPFAM" id="SSF49879">
    <property type="entry name" value="SMAD/FHA domain"/>
    <property type="match status" value="1"/>
</dbReference>
<evidence type="ECO:0000313" key="5">
    <source>
        <dbReference type="Proteomes" id="UP000677803"/>
    </source>
</evidence>
<evidence type="ECO:0000259" key="2">
    <source>
        <dbReference type="PROSITE" id="PS50200"/>
    </source>
</evidence>
<evidence type="ECO:0000256" key="1">
    <source>
        <dbReference type="SAM" id="MobiDB-lite"/>
    </source>
</evidence>
<dbReference type="Pfam" id="PF01843">
    <property type="entry name" value="DIL"/>
    <property type="match status" value="1"/>
</dbReference>
<dbReference type="GO" id="GO:0005911">
    <property type="term" value="C:cell-cell junction"/>
    <property type="evidence" value="ECO:0007669"/>
    <property type="project" value="TreeGrafter"/>
</dbReference>
<dbReference type="PANTHER" id="PTHR16027:SF4">
    <property type="entry name" value="RAS-INTERACTING PROTEIN 1"/>
    <property type="match status" value="1"/>
</dbReference>
<dbReference type="GO" id="GO:0007165">
    <property type="term" value="P:signal transduction"/>
    <property type="evidence" value="ECO:0007669"/>
    <property type="project" value="InterPro"/>
</dbReference>
<dbReference type="InterPro" id="IPR052072">
    <property type="entry name" value="Vascular_dev_regulator"/>
</dbReference>
<dbReference type="InterPro" id="IPR002710">
    <property type="entry name" value="Dilute_dom"/>
</dbReference>
<dbReference type="Pfam" id="PF00788">
    <property type="entry name" value="RA"/>
    <property type="match status" value="1"/>
</dbReference>
<keyword evidence="5" id="KW-1185">Reference proteome</keyword>
<proteinExistence type="predicted"/>
<dbReference type="InterPro" id="IPR037983">
    <property type="entry name" value="CBD_Rasip1/Radil"/>
</dbReference>
<dbReference type="CDD" id="cd17116">
    <property type="entry name" value="RA_Radil_like"/>
    <property type="match status" value="1"/>
</dbReference>
<dbReference type="PROSITE" id="PS50200">
    <property type="entry name" value="RA"/>
    <property type="match status" value="1"/>
</dbReference>
<feature type="region of interest" description="Disordered" evidence="1">
    <location>
        <begin position="32"/>
        <end position="111"/>
    </location>
</feature>
<feature type="domain" description="Dilute" evidence="3">
    <location>
        <begin position="603"/>
        <end position="856"/>
    </location>
</feature>
<organism evidence="4 5">
    <name type="scientific">Menidia menidia</name>
    <name type="common">Atlantic silverside</name>
    <dbReference type="NCBI Taxonomy" id="238744"/>
    <lineage>
        <taxon>Eukaryota</taxon>
        <taxon>Metazoa</taxon>
        <taxon>Chordata</taxon>
        <taxon>Craniata</taxon>
        <taxon>Vertebrata</taxon>
        <taxon>Euteleostomi</taxon>
        <taxon>Actinopterygii</taxon>
        <taxon>Neopterygii</taxon>
        <taxon>Teleostei</taxon>
        <taxon>Neoteleostei</taxon>
        <taxon>Acanthomorphata</taxon>
        <taxon>Ovalentaria</taxon>
        <taxon>Atherinomorphae</taxon>
        <taxon>Atheriniformes</taxon>
        <taxon>Atherinopsidae</taxon>
        <taxon>Menidiinae</taxon>
        <taxon>Menidia</taxon>
    </lineage>
</organism>
<protein>
    <submittedName>
        <fullName evidence="4">(Atlantic silverside) hypothetical protein</fullName>
    </submittedName>
</protein>
<feature type="compositionally biased region" description="Basic residues" evidence="1">
    <location>
        <begin position="63"/>
        <end position="72"/>
    </location>
</feature>
<comment type="caution">
    <text evidence="4">The sequence shown here is derived from an EMBL/GenBank/DDBJ whole genome shotgun (WGS) entry which is preliminary data.</text>
</comment>
<dbReference type="PROSITE" id="PS51126">
    <property type="entry name" value="DILUTE"/>
    <property type="match status" value="1"/>
</dbReference>
<evidence type="ECO:0000313" key="4">
    <source>
        <dbReference type="EMBL" id="CAG5897249.1"/>
    </source>
</evidence>
<dbReference type="GO" id="GO:0051020">
    <property type="term" value="F:GTPase binding"/>
    <property type="evidence" value="ECO:0007669"/>
    <property type="project" value="TreeGrafter"/>
</dbReference>
<dbReference type="SUPFAM" id="SSF54236">
    <property type="entry name" value="Ubiquitin-like"/>
    <property type="match status" value="1"/>
</dbReference>
<dbReference type="OrthoDB" id="3908708at2759"/>
<accession>A0A8S4AZM9</accession>
<feature type="compositionally biased region" description="Polar residues" evidence="1">
    <location>
        <begin position="38"/>
        <end position="56"/>
    </location>
</feature>
<feature type="domain" description="Ras-associating" evidence="2">
    <location>
        <begin position="118"/>
        <end position="220"/>
    </location>
</feature>
<dbReference type="SMART" id="SM01132">
    <property type="entry name" value="DIL"/>
    <property type="match status" value="1"/>
</dbReference>
<dbReference type="EMBL" id="CAJRST010008890">
    <property type="protein sequence ID" value="CAG5897249.1"/>
    <property type="molecule type" value="Genomic_DNA"/>
</dbReference>
<dbReference type="GO" id="GO:0035024">
    <property type="term" value="P:negative regulation of Rho protein signal transduction"/>
    <property type="evidence" value="ECO:0007669"/>
    <property type="project" value="TreeGrafter"/>
</dbReference>
<dbReference type="Gene3D" id="2.60.200.20">
    <property type="match status" value="1"/>
</dbReference>
<dbReference type="PANTHER" id="PTHR16027">
    <property type="entry name" value="DILUTE DOMAIN-CONTAINING PROTEIN YPR089W"/>
    <property type="match status" value="1"/>
</dbReference>
<dbReference type="InterPro" id="IPR000159">
    <property type="entry name" value="RA_dom"/>
</dbReference>
<dbReference type="GO" id="GO:0001525">
    <property type="term" value="P:angiogenesis"/>
    <property type="evidence" value="ECO:0007669"/>
    <property type="project" value="TreeGrafter"/>
</dbReference>
<sequence length="856" mass="95034">MISEEKSSHANKQTLNFPVGLLIRSPKRRLAKLGRKPSNGSLQSNKSDNTVRSNESAGVRQPAKSKIRRHNNRLSTVFNHSPNLRDGGHRGQTRGGGSLAGDLQASDDPAELSSQMSVPGILKIFGSDICHGTHYKSVLATTQSSAKELVREALERYCLEKEDANDYVLCDVIGQTGADSQWKRECFRVVGDNERPLMLQSLWKPKEGFSRRFEIQLRASVEEQSQKDRDTVTAGINAQARKLQRGRSRVTSLFVDSSGEDVDGLGFWRSLSEMDLSAMGKAAGRAQPGALREDPEAEADKEVLRLGMEKEETESSDDNTTQYSIHPPFDFPYFLLLQGYSHRQDFVIYLMSGSSTVFGCCGEHCNGEDEERLKVDILLFAPDVLPQHCCVRRLDSTTQTSTGELKKTLTRLKPLHGAPVTRNGFLLKEEVELNPGDLVGLGKHYLFMFKDPTTAPGSPHTPPWMTRLCPNSDSKTSSSCLSCGSTVATKKVQRKPSAPRWRDLEGTEASISYELEQEDRVLQEILDKVDPGGSDPKLTPAFLLSLCIQHSAGTFELTHLRQLLLQIANQVQLIAWEKTKELAAIQPETSEGQPDGLQLLSMEELIPGLQPLVLWMANAIELLHFIQQEVPRLLPWKQNQEDEGLPASEISSTRAACEEAMTVLEEVIMFTFQQSVYYLTKSMYPALSGLLDGNPFSESGQLRVPDGLSSILEVLKEALKLLTAFQVHPDIALQLCSYLFFFINASLFNALMERGSDAGFYQWSRGVQIRANLDLLLDWIQSIGLSDLASEFFQKLSAAVNLLATPKETLLQVRGHPFLLSCLSNGGRAEPPQPSHVYVSPSVFIVLEVSLPLVWF</sequence>
<dbReference type="InterPro" id="IPR008984">
    <property type="entry name" value="SMAD_FHA_dom_sf"/>
</dbReference>
<dbReference type="AlphaFoldDB" id="A0A8S4AZM9"/>
<dbReference type="SMART" id="SM00314">
    <property type="entry name" value="RA"/>
    <property type="match status" value="1"/>
</dbReference>
<reference evidence="4" key="1">
    <citation type="submission" date="2021-05" db="EMBL/GenBank/DDBJ databases">
        <authorList>
            <person name="Tigano A."/>
        </authorList>
    </citation>
    <scope>NUCLEOTIDE SEQUENCE</scope>
</reference>
<evidence type="ECO:0000259" key="3">
    <source>
        <dbReference type="PROSITE" id="PS51126"/>
    </source>
</evidence>
<dbReference type="InterPro" id="IPR029071">
    <property type="entry name" value="Ubiquitin-like_domsf"/>
</dbReference>
<gene>
    <name evidence="4" type="ORF">MMEN_LOCUS8312</name>
</gene>
<dbReference type="CDD" id="cd15472">
    <property type="entry name" value="Myo5p-like_CBD_Rasip1"/>
    <property type="match status" value="1"/>
</dbReference>
<name>A0A8S4AZM9_9TELE</name>
<feature type="compositionally biased region" description="Polar residues" evidence="1">
    <location>
        <begin position="73"/>
        <end position="82"/>
    </location>
</feature>